<feature type="domain" description="Quinate/shikimate 5-dehydrogenase/glutamyl-tRNA reductase" evidence="5">
    <location>
        <begin position="187"/>
        <end position="294"/>
    </location>
</feature>
<dbReference type="SUPFAM" id="SSF51735">
    <property type="entry name" value="NAD(P)-binding Rossmann-fold domains"/>
    <property type="match status" value="1"/>
</dbReference>
<name>A0A381ZK01_9ZZZZ</name>
<evidence type="ECO:0000256" key="4">
    <source>
        <dbReference type="ARBA" id="ARBA00023444"/>
    </source>
</evidence>
<evidence type="ECO:0000313" key="7">
    <source>
        <dbReference type="EMBL" id="SVA89509.1"/>
    </source>
</evidence>
<feature type="non-terminal residue" evidence="7">
    <location>
        <position position="408"/>
    </location>
</feature>
<sequence length="408" mass="45299">MLEDLGIVGISWQKNGSESLDRYTLPRNKVVQRLRALAKRAELAELAYLATCNRVEVIFAHAAGTQARDIRPLVYELLTGEKPRPGEAERALRAWGGEGAVEHLFLVAAGLDSACLGETEIVGQVRNSSELSIEIGLSGPRLRLLFEESLKIAGRVRGETQLGEGRVSLAELAVDHIRERIRRTPGQTALIGISPMTERAAQSLASTKTPFIIINRSLDKAQILADRFGCLYLPLNEFCRKPPRIEAVFSCTGSSHAIIKESTLERLAAQTESGQAPLLIDMSVPADIDPVACTKLALKRIGMDEITKEAQANRLVRLNKTPQARELVDYALIRFHEKFAEQVYGELFGVLQQRYQHTAKEGVQRLLKKELKDLGPKQREAIESWSRVLARRFAHIPTLGLRGLLYEG</sequence>
<dbReference type="InterPro" id="IPR036453">
    <property type="entry name" value="GluRdtase_dimer_dom_sf"/>
</dbReference>
<dbReference type="InterPro" id="IPR006151">
    <property type="entry name" value="Shikm_DH/Glu-tRNA_Rdtase"/>
</dbReference>
<organism evidence="7">
    <name type="scientific">marine metagenome</name>
    <dbReference type="NCBI Taxonomy" id="408172"/>
    <lineage>
        <taxon>unclassified sequences</taxon>
        <taxon>metagenomes</taxon>
        <taxon>ecological metagenomes</taxon>
    </lineage>
</organism>
<dbReference type="PANTHER" id="PTHR43013">
    <property type="entry name" value="GLUTAMYL-TRNA REDUCTASE"/>
    <property type="match status" value="1"/>
</dbReference>
<evidence type="ECO:0000256" key="2">
    <source>
        <dbReference type="ARBA" id="ARBA00023002"/>
    </source>
</evidence>
<dbReference type="InterPro" id="IPR000343">
    <property type="entry name" value="4pyrrol_synth_GluRdtase"/>
</dbReference>
<keyword evidence="1" id="KW-0521">NADP</keyword>
<dbReference type="EMBL" id="UINC01021608">
    <property type="protein sequence ID" value="SVA89509.1"/>
    <property type="molecule type" value="Genomic_DNA"/>
</dbReference>
<dbReference type="InterPro" id="IPR015895">
    <property type="entry name" value="4pyrrol_synth_GluRdtase_N"/>
</dbReference>
<dbReference type="Pfam" id="PF05201">
    <property type="entry name" value="GlutR_N"/>
    <property type="match status" value="1"/>
</dbReference>
<dbReference type="Pfam" id="PF01488">
    <property type="entry name" value="Shikimate_DH"/>
    <property type="match status" value="1"/>
</dbReference>
<evidence type="ECO:0000256" key="1">
    <source>
        <dbReference type="ARBA" id="ARBA00022857"/>
    </source>
</evidence>
<keyword evidence="2" id="KW-0560">Oxidoreductase</keyword>
<feature type="domain" description="Glutamyl-tRNA reductase N-terminal" evidence="6">
    <location>
        <begin position="8"/>
        <end position="160"/>
    </location>
</feature>
<dbReference type="SUPFAM" id="SSF69742">
    <property type="entry name" value="Glutamyl tRNA-reductase catalytic, N-terminal domain"/>
    <property type="match status" value="1"/>
</dbReference>
<keyword evidence="3" id="KW-0627">Porphyrin biosynthesis</keyword>
<dbReference type="GO" id="GO:0019353">
    <property type="term" value="P:protoporphyrinogen IX biosynthetic process from glutamate"/>
    <property type="evidence" value="ECO:0007669"/>
    <property type="project" value="TreeGrafter"/>
</dbReference>
<dbReference type="InterPro" id="IPR036291">
    <property type="entry name" value="NAD(P)-bd_dom_sf"/>
</dbReference>
<evidence type="ECO:0000259" key="5">
    <source>
        <dbReference type="Pfam" id="PF01488"/>
    </source>
</evidence>
<dbReference type="AlphaFoldDB" id="A0A381ZK01"/>
<proteinExistence type="inferred from homology"/>
<evidence type="ECO:0000259" key="6">
    <source>
        <dbReference type="Pfam" id="PF05201"/>
    </source>
</evidence>
<evidence type="ECO:0000256" key="3">
    <source>
        <dbReference type="ARBA" id="ARBA00023244"/>
    </source>
</evidence>
<accession>A0A381ZK01</accession>
<gene>
    <name evidence="7" type="ORF">METZ01_LOCUS142363</name>
</gene>
<comment type="pathway">
    <text evidence="4">Porphyrin-containing compound metabolism.</text>
</comment>
<dbReference type="Gene3D" id="3.40.50.720">
    <property type="entry name" value="NAD(P)-binding Rossmann-like Domain"/>
    <property type="match status" value="1"/>
</dbReference>
<dbReference type="InterPro" id="IPR036343">
    <property type="entry name" value="GluRdtase_N_sf"/>
</dbReference>
<protein>
    <recommendedName>
        <fullName evidence="8">Glutamyl-tRNA reductase</fullName>
    </recommendedName>
</protein>
<dbReference type="Gene3D" id="3.30.460.30">
    <property type="entry name" value="Glutamyl-tRNA reductase, N-terminal domain"/>
    <property type="match status" value="1"/>
</dbReference>
<dbReference type="SUPFAM" id="SSF69075">
    <property type="entry name" value="Glutamyl tRNA-reductase dimerization domain"/>
    <property type="match status" value="1"/>
</dbReference>
<dbReference type="GO" id="GO:0008883">
    <property type="term" value="F:glutamyl-tRNA reductase activity"/>
    <property type="evidence" value="ECO:0007669"/>
    <property type="project" value="InterPro"/>
</dbReference>
<dbReference type="PIRSF" id="PIRSF000445">
    <property type="entry name" value="4pyrrol_synth_GluRdtase"/>
    <property type="match status" value="1"/>
</dbReference>
<evidence type="ECO:0008006" key="8">
    <source>
        <dbReference type="Google" id="ProtNLM"/>
    </source>
</evidence>
<dbReference type="HAMAP" id="MF_00087">
    <property type="entry name" value="Glu_tRNA_reductase"/>
    <property type="match status" value="1"/>
</dbReference>
<reference evidence="7" key="1">
    <citation type="submission" date="2018-05" db="EMBL/GenBank/DDBJ databases">
        <authorList>
            <person name="Lanie J.A."/>
            <person name="Ng W.-L."/>
            <person name="Kazmierczak K.M."/>
            <person name="Andrzejewski T.M."/>
            <person name="Davidsen T.M."/>
            <person name="Wayne K.J."/>
            <person name="Tettelin H."/>
            <person name="Glass J.I."/>
            <person name="Rusch D."/>
            <person name="Podicherti R."/>
            <person name="Tsui H.-C.T."/>
            <person name="Winkler M.E."/>
        </authorList>
    </citation>
    <scope>NUCLEOTIDE SEQUENCE</scope>
</reference>
<dbReference type="PANTHER" id="PTHR43013:SF1">
    <property type="entry name" value="GLUTAMYL-TRNA REDUCTASE"/>
    <property type="match status" value="1"/>
</dbReference>
<dbReference type="GO" id="GO:0050661">
    <property type="term" value="F:NADP binding"/>
    <property type="evidence" value="ECO:0007669"/>
    <property type="project" value="InterPro"/>
</dbReference>